<organism evidence="2 3">
    <name type="scientific">Sphingomonas melonis</name>
    <dbReference type="NCBI Taxonomy" id="152682"/>
    <lineage>
        <taxon>Bacteria</taxon>
        <taxon>Pseudomonadati</taxon>
        <taxon>Pseudomonadota</taxon>
        <taxon>Alphaproteobacteria</taxon>
        <taxon>Sphingomonadales</taxon>
        <taxon>Sphingomonadaceae</taxon>
        <taxon>Sphingomonas</taxon>
    </lineage>
</organism>
<protein>
    <recommendedName>
        <fullName evidence="1">DUF7296 domain-containing protein</fullName>
    </recommendedName>
</protein>
<dbReference type="RefSeq" id="WP_179507340.1">
    <property type="nucleotide sequence ID" value="NZ_JACCBY010000001.1"/>
</dbReference>
<dbReference type="Pfam" id="PF23969">
    <property type="entry name" value="DUF7296"/>
    <property type="match status" value="1"/>
</dbReference>
<proteinExistence type="predicted"/>
<dbReference type="AlphaFoldDB" id="A0A7Y9FKG8"/>
<evidence type="ECO:0000259" key="1">
    <source>
        <dbReference type="Pfam" id="PF23969"/>
    </source>
</evidence>
<sequence length="113" mass="12479">MPTINLTTRFWTQTQNNSGGRFDHDSVRGIGYAICVEATDANDAARRLQAVVDSYPATGSCPCCGDRWYIWTDMEDGTEEPTLYGEPLAGGWGLPSYVHHIDGRIEARPEVQA</sequence>
<evidence type="ECO:0000313" key="3">
    <source>
        <dbReference type="Proteomes" id="UP000517753"/>
    </source>
</evidence>
<feature type="domain" description="DUF7296" evidence="1">
    <location>
        <begin position="9"/>
        <end position="107"/>
    </location>
</feature>
<name>A0A7Y9FKG8_9SPHN</name>
<dbReference type="Proteomes" id="UP000517753">
    <property type="component" value="Unassembled WGS sequence"/>
</dbReference>
<comment type="caution">
    <text evidence="2">The sequence shown here is derived from an EMBL/GenBank/DDBJ whole genome shotgun (WGS) entry which is preliminary data.</text>
</comment>
<dbReference type="EMBL" id="JACCBY010000001">
    <property type="protein sequence ID" value="NYD88783.1"/>
    <property type="molecule type" value="Genomic_DNA"/>
</dbReference>
<evidence type="ECO:0000313" key="2">
    <source>
        <dbReference type="EMBL" id="NYD88783.1"/>
    </source>
</evidence>
<keyword evidence="3" id="KW-1185">Reference proteome</keyword>
<accession>A0A7Y9FKG8</accession>
<reference evidence="2 3" key="1">
    <citation type="submission" date="2020-08" db="EMBL/GenBank/DDBJ databases">
        <title>The Agave Microbiome: Exploring the role of microbial communities in plant adaptations to desert environments.</title>
        <authorList>
            <person name="Partida-Martinez L.P."/>
        </authorList>
    </citation>
    <scope>NUCLEOTIDE SEQUENCE [LARGE SCALE GENOMIC DNA]</scope>
    <source>
        <strain evidence="2 3">AS2.3</strain>
    </source>
</reference>
<dbReference type="InterPro" id="IPR055720">
    <property type="entry name" value="DUF7296"/>
</dbReference>
<gene>
    <name evidence="2" type="ORF">HD841_000552</name>
</gene>